<dbReference type="InterPro" id="IPR044992">
    <property type="entry name" value="ChyE-like"/>
</dbReference>
<dbReference type="RefSeq" id="WP_379956841.1">
    <property type="nucleotide sequence ID" value="NZ_JAUYVI010000005.1"/>
</dbReference>
<keyword evidence="2" id="KW-0378">Hydrolase</keyword>
<accession>A0ABU0YN87</accession>
<dbReference type="EMBL" id="JAUYVI010000005">
    <property type="protein sequence ID" value="MDQ7249154.1"/>
    <property type="molecule type" value="Genomic_DNA"/>
</dbReference>
<comment type="caution">
    <text evidence="2">The sequence shown here is derived from an EMBL/GenBank/DDBJ whole genome shotgun (WGS) entry which is preliminary data.</text>
</comment>
<dbReference type="CDD" id="cd01741">
    <property type="entry name" value="GATase1_1"/>
    <property type="match status" value="1"/>
</dbReference>
<dbReference type="Proteomes" id="UP001230156">
    <property type="component" value="Unassembled WGS sequence"/>
</dbReference>
<feature type="domain" description="Glutamine amidotransferase" evidence="1">
    <location>
        <begin position="47"/>
        <end position="190"/>
    </location>
</feature>
<organism evidence="2 3">
    <name type="scientific">Dongia sedimenti</name>
    <dbReference type="NCBI Taxonomy" id="3064282"/>
    <lineage>
        <taxon>Bacteria</taxon>
        <taxon>Pseudomonadati</taxon>
        <taxon>Pseudomonadota</taxon>
        <taxon>Alphaproteobacteria</taxon>
        <taxon>Rhodospirillales</taxon>
        <taxon>Dongiaceae</taxon>
        <taxon>Dongia</taxon>
    </lineage>
</organism>
<dbReference type="PROSITE" id="PS51273">
    <property type="entry name" value="GATASE_TYPE_1"/>
    <property type="match status" value="1"/>
</dbReference>
<protein>
    <submittedName>
        <fullName evidence="2">Type 1 glutamine amidotransferase</fullName>
        <ecNumber evidence="2">3.4.-.-</ecNumber>
    </submittedName>
</protein>
<dbReference type="GO" id="GO:0016787">
    <property type="term" value="F:hydrolase activity"/>
    <property type="evidence" value="ECO:0007669"/>
    <property type="project" value="UniProtKB-KW"/>
</dbReference>
<reference evidence="3" key="1">
    <citation type="submission" date="2023-08" db="EMBL/GenBank/DDBJ databases">
        <title>Rhodospirillaceae gen. nov., a novel taxon isolated from the Yangtze River Yuezi River estuary sludge.</title>
        <authorList>
            <person name="Ruan L."/>
        </authorList>
    </citation>
    <scope>NUCLEOTIDE SEQUENCE [LARGE SCALE GENOMIC DNA]</scope>
    <source>
        <strain evidence="3">R-7</strain>
    </source>
</reference>
<evidence type="ECO:0000313" key="3">
    <source>
        <dbReference type="Proteomes" id="UP001230156"/>
    </source>
</evidence>
<evidence type="ECO:0000259" key="1">
    <source>
        <dbReference type="Pfam" id="PF00117"/>
    </source>
</evidence>
<dbReference type="Gene3D" id="3.40.50.880">
    <property type="match status" value="1"/>
</dbReference>
<gene>
    <name evidence="2" type="ORF">Q8A70_15810</name>
</gene>
<dbReference type="InterPro" id="IPR029062">
    <property type="entry name" value="Class_I_gatase-like"/>
</dbReference>
<dbReference type="InterPro" id="IPR017926">
    <property type="entry name" value="GATASE"/>
</dbReference>
<dbReference type="PANTHER" id="PTHR42695">
    <property type="entry name" value="GLUTAMINE AMIDOTRANSFERASE YLR126C-RELATED"/>
    <property type="match status" value="1"/>
</dbReference>
<dbReference type="Pfam" id="PF00117">
    <property type="entry name" value="GATase"/>
    <property type="match status" value="1"/>
</dbReference>
<proteinExistence type="predicted"/>
<evidence type="ECO:0000313" key="2">
    <source>
        <dbReference type="EMBL" id="MDQ7249154.1"/>
    </source>
</evidence>
<keyword evidence="3" id="KW-1185">Reference proteome</keyword>
<name>A0ABU0YN87_9PROT</name>
<sequence length="245" mass="26693">MRFLVFQHIAIEHPGIFRDFFAADGIAWDAVELDEGEAIPDFTGPNAVDYDALWVMGGPMDVWEETEHPWLKAEKQAIRTWVQELGKPYMGLCLGHQLLGAALGGTVGKMEKPEVGILDIALTEAGRADPLFAGIADPVQALQWHGAAVLEAPEGAVILARSPACANQAMRIGARAYGLQYHTELTSRTVGEWGAVPAYAAALDQTLGQGALARLDAEATNKMSDFARDSRRLYDNFMNLLRTRS</sequence>
<dbReference type="SUPFAM" id="SSF52317">
    <property type="entry name" value="Class I glutamine amidotransferase-like"/>
    <property type="match status" value="1"/>
</dbReference>
<dbReference type="PANTHER" id="PTHR42695:SF5">
    <property type="entry name" value="GLUTAMINE AMIDOTRANSFERASE YLR126C-RELATED"/>
    <property type="match status" value="1"/>
</dbReference>
<dbReference type="EC" id="3.4.-.-" evidence="2"/>
<keyword evidence="2" id="KW-0315">Glutamine amidotransferase</keyword>